<keyword evidence="4" id="KW-1185">Reference proteome</keyword>
<name>A0ABX2EBM9_9BURK</name>
<feature type="transmembrane region" description="Helical" evidence="1">
    <location>
        <begin position="138"/>
        <end position="155"/>
    </location>
</feature>
<dbReference type="Pfam" id="PF06580">
    <property type="entry name" value="His_kinase"/>
    <property type="match status" value="1"/>
</dbReference>
<keyword evidence="3" id="KW-0418">Kinase</keyword>
<evidence type="ECO:0000256" key="1">
    <source>
        <dbReference type="SAM" id="Phobius"/>
    </source>
</evidence>
<proteinExistence type="predicted"/>
<comment type="caution">
    <text evidence="3">The sequence shown here is derived from an EMBL/GenBank/DDBJ whole genome shotgun (WGS) entry which is preliminary data.</text>
</comment>
<dbReference type="InterPro" id="IPR036890">
    <property type="entry name" value="HATPase_C_sf"/>
</dbReference>
<feature type="transmembrane region" description="Helical" evidence="1">
    <location>
        <begin position="22"/>
        <end position="42"/>
    </location>
</feature>
<dbReference type="InterPro" id="IPR010559">
    <property type="entry name" value="Sig_transdc_His_kin_internal"/>
</dbReference>
<dbReference type="SUPFAM" id="SSF55874">
    <property type="entry name" value="ATPase domain of HSP90 chaperone/DNA topoisomerase II/histidine kinase"/>
    <property type="match status" value="1"/>
</dbReference>
<dbReference type="InterPro" id="IPR050640">
    <property type="entry name" value="Bact_2-comp_sensor_kinase"/>
</dbReference>
<dbReference type="GO" id="GO:0016301">
    <property type="term" value="F:kinase activity"/>
    <property type="evidence" value="ECO:0007669"/>
    <property type="project" value="UniProtKB-KW"/>
</dbReference>
<keyword evidence="1" id="KW-0472">Membrane</keyword>
<keyword evidence="1" id="KW-1133">Transmembrane helix</keyword>
<keyword evidence="3" id="KW-0808">Transferase</keyword>
<feature type="domain" description="Signal transduction histidine kinase internal region" evidence="2">
    <location>
        <begin position="178"/>
        <end position="256"/>
    </location>
</feature>
<evidence type="ECO:0000313" key="3">
    <source>
        <dbReference type="EMBL" id="NRF66546.1"/>
    </source>
</evidence>
<dbReference type="Proteomes" id="UP000737171">
    <property type="component" value="Unassembled WGS sequence"/>
</dbReference>
<gene>
    <name evidence="3" type="ORF">HLB44_06090</name>
</gene>
<reference evidence="3 4" key="1">
    <citation type="submission" date="2020-05" db="EMBL/GenBank/DDBJ databases">
        <title>Aquincola sp. isolate from soil.</title>
        <authorList>
            <person name="Han J."/>
            <person name="Kim D.-U."/>
        </authorList>
    </citation>
    <scope>NUCLEOTIDE SEQUENCE [LARGE SCALE GENOMIC DNA]</scope>
    <source>
        <strain evidence="3 4">S2</strain>
    </source>
</reference>
<keyword evidence="1" id="KW-0812">Transmembrane</keyword>
<evidence type="ECO:0000313" key="4">
    <source>
        <dbReference type="Proteomes" id="UP000737171"/>
    </source>
</evidence>
<protein>
    <submittedName>
        <fullName evidence="3">Histidine kinase</fullName>
    </submittedName>
</protein>
<dbReference type="PANTHER" id="PTHR34220">
    <property type="entry name" value="SENSOR HISTIDINE KINASE YPDA"/>
    <property type="match status" value="1"/>
</dbReference>
<dbReference type="Gene3D" id="3.30.565.10">
    <property type="entry name" value="Histidine kinase-like ATPase, C-terminal domain"/>
    <property type="match status" value="1"/>
</dbReference>
<dbReference type="PANTHER" id="PTHR34220:SF9">
    <property type="entry name" value="SIGNAL TRANSDUCTION HISTIDINE KINASE INTERNAL REGION DOMAIN-CONTAINING PROTEIN"/>
    <property type="match status" value="1"/>
</dbReference>
<feature type="transmembrane region" description="Helical" evidence="1">
    <location>
        <begin position="90"/>
        <end position="118"/>
    </location>
</feature>
<dbReference type="EMBL" id="JABRWJ010000002">
    <property type="protein sequence ID" value="NRF66546.1"/>
    <property type="molecule type" value="Genomic_DNA"/>
</dbReference>
<sequence>MVSPADTDDLVPHLGPSARRRLVAAFAIAWLVFWALMAWVSVQEHVRSGGGQPWRRVLDETTSMLVASGVVVLQWRWAKRLDRYLHRPWLWFARVLAWLPLLAPLFVLTIYGLRALVLGAAGEPIRFDPWPLLMRHEIPKFAIFYVLFCGVHFGLRSYRAWLGERLRAERLQALTQQAQLAQLTQQLQPHFLFNALNTIASLIHDDPQRADNLLQRLAALLRAASDAAQRPEQALADELALVRGYAEIMEERFGERVRIEWTVDPTALDCRVPTLALQVLLENAFKHAVEKRRAATAIQVAAVRHEGTLRLSVDDDGGVLAVTPSPGVGLANLQRRLTVLHGAAAGLSLSARLPAEGGGVRAELWLPCAC</sequence>
<evidence type="ECO:0000259" key="2">
    <source>
        <dbReference type="Pfam" id="PF06580"/>
    </source>
</evidence>
<organism evidence="3 4">
    <name type="scientific">Pseudaquabacterium terrae</name>
    <dbReference type="NCBI Taxonomy" id="2732868"/>
    <lineage>
        <taxon>Bacteria</taxon>
        <taxon>Pseudomonadati</taxon>
        <taxon>Pseudomonadota</taxon>
        <taxon>Betaproteobacteria</taxon>
        <taxon>Burkholderiales</taxon>
        <taxon>Sphaerotilaceae</taxon>
        <taxon>Pseudaquabacterium</taxon>
    </lineage>
</organism>
<accession>A0ABX2EBM9</accession>